<evidence type="ECO:0000256" key="1">
    <source>
        <dbReference type="SAM" id="MobiDB-lite"/>
    </source>
</evidence>
<dbReference type="Proteomes" id="UP001196980">
    <property type="component" value="Unassembled WGS sequence"/>
</dbReference>
<feature type="non-terminal residue" evidence="2">
    <location>
        <position position="1"/>
    </location>
</feature>
<reference evidence="2 3" key="1">
    <citation type="journal article" date="2020" name="J Geophys Res Biogeosci">
        <title>Magnetotaxis as an Adaptation to Enable Bacterial Shuttling of Microbial Sulfur and Sulfur Cycling Across Aquatic Oxic#Anoxic Interfaces.</title>
        <authorList>
            <person name="Li J."/>
            <person name="Liu P."/>
            <person name="Wang J."/>
            <person name="Roberts A.P."/>
            <person name="Pan Y."/>
        </authorList>
    </citation>
    <scope>NUCLEOTIDE SEQUENCE [LARGE SCALE GENOMIC DNA]</scope>
    <source>
        <strain evidence="2 3">MYR-1_YQ</strain>
    </source>
</reference>
<comment type="caution">
    <text evidence="2">The sequence shown here is derived from an EMBL/GenBank/DDBJ whole genome shotgun (WGS) entry which is preliminary data.</text>
</comment>
<protein>
    <recommendedName>
        <fullName evidence="4">Protein containing DUF1814</fullName>
    </recommendedName>
</protein>
<feature type="compositionally biased region" description="Pro residues" evidence="1">
    <location>
        <begin position="374"/>
        <end position="412"/>
    </location>
</feature>
<evidence type="ECO:0000313" key="2">
    <source>
        <dbReference type="EMBL" id="MBV6342963.1"/>
    </source>
</evidence>
<gene>
    <name evidence="2" type="ORF">HWQ67_15380</name>
</gene>
<name>A0ABS6S3H5_9BACT</name>
<evidence type="ECO:0000313" key="3">
    <source>
        <dbReference type="Proteomes" id="UP001196980"/>
    </source>
</evidence>
<accession>A0ABS6S3H5</accession>
<evidence type="ECO:0008006" key="4">
    <source>
        <dbReference type="Google" id="ProtNLM"/>
    </source>
</evidence>
<organism evidence="2 3">
    <name type="scientific">Candidatus Magnetobacterium casense</name>
    <dbReference type="NCBI Taxonomy" id="1455061"/>
    <lineage>
        <taxon>Bacteria</taxon>
        <taxon>Pseudomonadati</taxon>
        <taxon>Nitrospirota</taxon>
        <taxon>Thermodesulfovibrionia</taxon>
        <taxon>Thermodesulfovibrionales</taxon>
        <taxon>Candidatus Magnetobacteriaceae</taxon>
        <taxon>Candidatus Magnetobacterium</taxon>
    </lineage>
</organism>
<keyword evidence="3" id="KW-1185">Reference proteome</keyword>
<feature type="region of interest" description="Disordered" evidence="1">
    <location>
        <begin position="324"/>
        <end position="428"/>
    </location>
</feature>
<proteinExistence type="predicted"/>
<feature type="compositionally biased region" description="Low complexity" evidence="1">
    <location>
        <begin position="324"/>
        <end position="373"/>
    </location>
</feature>
<sequence length="520" mass="56022">IKKSKIKDAFLLYGSSTIKSQLAPELRNWRGVHDWDISLNMNQAQTEAFAQTLLKDLKANGGGTYRISPKTPTLIEKKVGGSWEHIADIHSQEAVITSAADLPASKLDATGDYSYGRMVSEPAITVKYPGVGDLRIMRLSESGVRKADTILRVRQSGEGTAFNPPERGIAQPGVPKDAADFYVTLRTFRGEQVAEEWLESWAKAMGYDKTQLARVLPRIRQSMLEVAAQTPSDIIGYQFRPSVTARVSTGAAPSVIVHIPSSLGASVSPSLGRRISQPIYPYQAAKSPEMQAAISTAISAAVSKAPGKSLASVKVSPSVARSIASVASPKPSPSPVISKVPSPSPKPSASTVPSPYSSASGKPSGKPSKVPSPMLSPKPSPIPSPIPTPSPKPSPYPVPYPKPGPKPKPFRPPLTTLKSSQTPRREGPALAVWKQGRYWVSIFPPFRTTGRQEDVVYSLKRPPWGSVIAKGRHAPKKTLKSMGKIPQVIVVPMGVVTARITNGRHLTFSRRTWHRGRVVT</sequence>
<dbReference type="EMBL" id="JABXWD010000393">
    <property type="protein sequence ID" value="MBV6342963.1"/>
    <property type="molecule type" value="Genomic_DNA"/>
</dbReference>